<reference evidence="1 2" key="1">
    <citation type="submission" date="2016-06" db="EMBL/GenBank/DDBJ databases">
        <title>The Draft Genome Sequence and Annotation of the Desert Woodrat Neotoma lepida.</title>
        <authorList>
            <person name="Campbell M."/>
            <person name="Oakeson K.F."/>
            <person name="Yandell M."/>
            <person name="Halpert J.R."/>
            <person name="Dearing D."/>
        </authorList>
    </citation>
    <scope>NUCLEOTIDE SEQUENCE [LARGE SCALE GENOMIC DNA]</scope>
    <source>
        <strain evidence="1">417</strain>
        <tissue evidence="1">Liver</tissue>
    </source>
</reference>
<gene>
    <name evidence="1" type="ORF">A6R68_06963</name>
</gene>
<dbReference type="Proteomes" id="UP000092124">
    <property type="component" value="Unassembled WGS sequence"/>
</dbReference>
<dbReference type="EMBL" id="LZPO01097180">
    <property type="protein sequence ID" value="OBS64493.1"/>
    <property type="molecule type" value="Genomic_DNA"/>
</dbReference>
<dbReference type="AlphaFoldDB" id="A0A1A6GE31"/>
<evidence type="ECO:0000313" key="1">
    <source>
        <dbReference type="EMBL" id="OBS64493.1"/>
    </source>
</evidence>
<feature type="non-terminal residue" evidence="1">
    <location>
        <position position="101"/>
    </location>
</feature>
<sequence>AQKKPFSAVIYGECQGSLNLGSTVGRFHGPLAWPCATPLQHPMVLLRIEVCANYPSSPRLCTHLLGDNVALFVCELFLCHLLSWNILKLIPLELEEEKDPE</sequence>
<accession>A0A1A6GE31</accession>
<comment type="caution">
    <text evidence="1">The sequence shown here is derived from an EMBL/GenBank/DDBJ whole genome shotgun (WGS) entry which is preliminary data.</text>
</comment>
<keyword evidence="2" id="KW-1185">Reference proteome</keyword>
<evidence type="ECO:0000313" key="2">
    <source>
        <dbReference type="Proteomes" id="UP000092124"/>
    </source>
</evidence>
<organism evidence="1 2">
    <name type="scientific">Neotoma lepida</name>
    <name type="common">Desert woodrat</name>
    <dbReference type="NCBI Taxonomy" id="56216"/>
    <lineage>
        <taxon>Eukaryota</taxon>
        <taxon>Metazoa</taxon>
        <taxon>Chordata</taxon>
        <taxon>Craniata</taxon>
        <taxon>Vertebrata</taxon>
        <taxon>Euteleostomi</taxon>
        <taxon>Mammalia</taxon>
        <taxon>Eutheria</taxon>
        <taxon>Euarchontoglires</taxon>
        <taxon>Glires</taxon>
        <taxon>Rodentia</taxon>
        <taxon>Myomorpha</taxon>
        <taxon>Muroidea</taxon>
        <taxon>Cricetidae</taxon>
        <taxon>Neotominae</taxon>
        <taxon>Neotoma</taxon>
    </lineage>
</organism>
<name>A0A1A6GE31_NEOLE</name>
<feature type="non-terminal residue" evidence="1">
    <location>
        <position position="1"/>
    </location>
</feature>
<protein>
    <submittedName>
        <fullName evidence="1">Uncharacterized protein</fullName>
    </submittedName>
</protein>
<proteinExistence type="predicted"/>